<gene>
    <name evidence="6" type="ORF">C2845_PM09G23280</name>
</gene>
<proteinExistence type="predicted"/>
<dbReference type="Pfam" id="PF04564">
    <property type="entry name" value="U-box"/>
    <property type="match status" value="1"/>
</dbReference>
<dbReference type="GO" id="GO:0061630">
    <property type="term" value="F:ubiquitin protein ligase activity"/>
    <property type="evidence" value="ECO:0007669"/>
    <property type="project" value="UniProtKB-UniRule"/>
</dbReference>
<sequence length="175" mass="18021">MRSPVSLCTGVTYERASIQRWLDSGNTTCPATMPPLPSTDLVPNLTLRRLIALWASTAAPASPSSSSSSSPPAPSAVGPTPAAAAAELLRRVAAPGVDPCPPLRKLVAFLNDDDVDEFDKNAFARAAGAAETVASVLRRAEKEDGLEAAEAAVRVLAAIALEARVDAPVLVVLPG</sequence>
<organism evidence="6 7">
    <name type="scientific">Panicum miliaceum</name>
    <name type="common">Proso millet</name>
    <name type="synonym">Broomcorn millet</name>
    <dbReference type="NCBI Taxonomy" id="4540"/>
    <lineage>
        <taxon>Eukaryota</taxon>
        <taxon>Viridiplantae</taxon>
        <taxon>Streptophyta</taxon>
        <taxon>Embryophyta</taxon>
        <taxon>Tracheophyta</taxon>
        <taxon>Spermatophyta</taxon>
        <taxon>Magnoliopsida</taxon>
        <taxon>Liliopsida</taxon>
        <taxon>Poales</taxon>
        <taxon>Poaceae</taxon>
        <taxon>PACMAD clade</taxon>
        <taxon>Panicoideae</taxon>
        <taxon>Panicodae</taxon>
        <taxon>Paniceae</taxon>
        <taxon>Panicinae</taxon>
        <taxon>Panicum</taxon>
        <taxon>Panicum sect. Panicum</taxon>
    </lineage>
</organism>
<evidence type="ECO:0000256" key="3">
    <source>
        <dbReference type="RuleBase" id="RU369093"/>
    </source>
</evidence>
<dbReference type="STRING" id="4540.A0A3L6RX57"/>
<dbReference type="PANTHER" id="PTHR22849">
    <property type="entry name" value="WDSAM1 PROTEIN"/>
    <property type="match status" value="1"/>
</dbReference>
<keyword evidence="3" id="KW-0833">Ubl conjugation pathway</keyword>
<dbReference type="GO" id="GO:0016567">
    <property type="term" value="P:protein ubiquitination"/>
    <property type="evidence" value="ECO:0007669"/>
    <property type="project" value="UniProtKB-UniRule"/>
</dbReference>
<evidence type="ECO:0000313" key="6">
    <source>
        <dbReference type="EMBL" id="RLN11551.1"/>
    </source>
</evidence>
<dbReference type="EMBL" id="PQIB02000006">
    <property type="protein sequence ID" value="RLN11551.1"/>
    <property type="molecule type" value="Genomic_DNA"/>
</dbReference>
<dbReference type="SUPFAM" id="SSF57850">
    <property type="entry name" value="RING/U-box"/>
    <property type="match status" value="1"/>
</dbReference>
<name>A0A3L6RX57_PANMI</name>
<dbReference type="InterPro" id="IPR013083">
    <property type="entry name" value="Znf_RING/FYVE/PHD"/>
</dbReference>
<dbReference type="InterPro" id="IPR045185">
    <property type="entry name" value="PUB22/23/24-like"/>
</dbReference>
<comment type="catalytic activity">
    <reaction evidence="3">
        <text>S-ubiquitinyl-[E2 ubiquitin-conjugating enzyme]-L-cysteine + [acceptor protein]-L-lysine = [E2 ubiquitin-conjugating enzyme]-L-cysteine + N(6)-ubiquitinyl-[acceptor protein]-L-lysine.</text>
        <dbReference type="EC" id="2.3.2.27"/>
    </reaction>
</comment>
<evidence type="ECO:0000256" key="2">
    <source>
        <dbReference type="ARBA" id="ARBA00022679"/>
    </source>
</evidence>
<accession>A0A3L6RX57</accession>
<comment type="pathway">
    <text evidence="1 3">Protein modification; protein ubiquitination.</text>
</comment>
<dbReference type="EC" id="2.3.2.27" evidence="3"/>
<evidence type="ECO:0000256" key="4">
    <source>
        <dbReference type="SAM" id="MobiDB-lite"/>
    </source>
</evidence>
<reference evidence="7" key="1">
    <citation type="journal article" date="2019" name="Nat. Commun.">
        <title>The genome of broomcorn millet.</title>
        <authorList>
            <person name="Zou C."/>
            <person name="Miki D."/>
            <person name="Li D."/>
            <person name="Tang Q."/>
            <person name="Xiao L."/>
            <person name="Rajput S."/>
            <person name="Deng P."/>
            <person name="Jia W."/>
            <person name="Huang R."/>
            <person name="Zhang M."/>
            <person name="Sun Y."/>
            <person name="Hu J."/>
            <person name="Fu X."/>
            <person name="Schnable P.S."/>
            <person name="Li F."/>
            <person name="Zhang H."/>
            <person name="Feng B."/>
            <person name="Zhu X."/>
            <person name="Liu R."/>
            <person name="Schnable J.C."/>
            <person name="Zhu J.-K."/>
            <person name="Zhang H."/>
        </authorList>
    </citation>
    <scope>NUCLEOTIDE SEQUENCE [LARGE SCALE GENOMIC DNA]</scope>
</reference>
<dbReference type="UniPathway" id="UPA00143"/>
<dbReference type="PROSITE" id="PS51698">
    <property type="entry name" value="U_BOX"/>
    <property type="match status" value="1"/>
</dbReference>
<feature type="region of interest" description="Disordered" evidence="4">
    <location>
        <begin position="60"/>
        <end position="81"/>
    </location>
</feature>
<dbReference type="AlphaFoldDB" id="A0A3L6RX57"/>
<dbReference type="InterPro" id="IPR045210">
    <property type="entry name" value="RING-Ubox_PUB"/>
</dbReference>
<dbReference type="SMART" id="SM00504">
    <property type="entry name" value="Ubox"/>
    <property type="match status" value="1"/>
</dbReference>
<keyword evidence="7" id="KW-1185">Reference proteome</keyword>
<dbReference type="PANTHER" id="PTHR22849:SF162">
    <property type="entry name" value="U-BOX DOMAIN-CONTAINING PROTEIN"/>
    <property type="match status" value="1"/>
</dbReference>
<evidence type="ECO:0000256" key="1">
    <source>
        <dbReference type="ARBA" id="ARBA00004906"/>
    </source>
</evidence>
<protein>
    <recommendedName>
        <fullName evidence="3 5">U-box domain-containing protein</fullName>
        <ecNumber evidence="3">2.3.2.27</ecNumber>
    </recommendedName>
    <alternativeName>
        <fullName evidence="3">RING-type E3 ubiquitin transferase PUB</fullName>
    </alternativeName>
</protein>
<comment type="function">
    <text evidence="3">Functions as an E3 ubiquitin ligase.</text>
</comment>
<evidence type="ECO:0000259" key="5">
    <source>
        <dbReference type="PROSITE" id="PS51698"/>
    </source>
</evidence>
<dbReference type="Proteomes" id="UP000275267">
    <property type="component" value="Unassembled WGS sequence"/>
</dbReference>
<dbReference type="Gene3D" id="3.30.40.10">
    <property type="entry name" value="Zinc/RING finger domain, C3HC4 (zinc finger)"/>
    <property type="match status" value="1"/>
</dbReference>
<dbReference type="OrthoDB" id="10064100at2759"/>
<comment type="caution">
    <text evidence="6">The sequence shown here is derived from an EMBL/GenBank/DDBJ whole genome shotgun (WGS) entry which is preliminary data.</text>
</comment>
<dbReference type="InterPro" id="IPR003613">
    <property type="entry name" value="Ubox_domain"/>
</dbReference>
<feature type="domain" description="U-box" evidence="5">
    <location>
        <begin position="1"/>
        <end position="61"/>
    </location>
</feature>
<evidence type="ECO:0000313" key="7">
    <source>
        <dbReference type="Proteomes" id="UP000275267"/>
    </source>
</evidence>
<keyword evidence="2 3" id="KW-0808">Transferase</keyword>
<dbReference type="CDD" id="cd16664">
    <property type="entry name" value="RING-Ubox_PUB"/>
    <property type="match status" value="1"/>
</dbReference>